<evidence type="ECO:0000256" key="2">
    <source>
        <dbReference type="SAM" id="SignalP"/>
    </source>
</evidence>
<dbReference type="Pfam" id="PF13899">
    <property type="entry name" value="Thioredoxin_7"/>
    <property type="match status" value="1"/>
</dbReference>
<gene>
    <name evidence="4" type="ORF">GCM10022393_02220</name>
</gene>
<name>A0ABP7XAP5_9FLAO</name>
<dbReference type="InterPro" id="IPR013766">
    <property type="entry name" value="Thioredoxin_domain"/>
</dbReference>
<evidence type="ECO:0000313" key="5">
    <source>
        <dbReference type="Proteomes" id="UP001500459"/>
    </source>
</evidence>
<dbReference type="Proteomes" id="UP001500459">
    <property type="component" value="Unassembled WGS sequence"/>
</dbReference>
<dbReference type="EMBL" id="BAABCW010000001">
    <property type="protein sequence ID" value="GAA4107163.1"/>
    <property type="molecule type" value="Genomic_DNA"/>
</dbReference>
<evidence type="ECO:0000256" key="1">
    <source>
        <dbReference type="ARBA" id="ARBA00022729"/>
    </source>
</evidence>
<accession>A0ABP7XAP5</accession>
<proteinExistence type="predicted"/>
<feature type="chain" id="PRO_5045785337" description="Thioredoxin domain-containing protein" evidence="2">
    <location>
        <begin position="21"/>
        <end position="146"/>
    </location>
</feature>
<protein>
    <recommendedName>
        <fullName evidence="3">Thioredoxin domain-containing protein</fullName>
    </recommendedName>
</protein>
<dbReference type="Gene3D" id="3.40.30.10">
    <property type="entry name" value="Glutaredoxin"/>
    <property type="match status" value="1"/>
</dbReference>
<dbReference type="PROSITE" id="PS51352">
    <property type="entry name" value="THIOREDOXIN_2"/>
    <property type="match status" value="1"/>
</dbReference>
<dbReference type="PANTHER" id="PTHR15337:SF11">
    <property type="entry name" value="THIOREDOXIN DOMAIN-CONTAINING PROTEIN"/>
    <property type="match status" value="1"/>
</dbReference>
<evidence type="ECO:0000313" key="4">
    <source>
        <dbReference type="EMBL" id="GAA4107163.1"/>
    </source>
</evidence>
<comment type="caution">
    <text evidence="4">The sequence shown here is derived from an EMBL/GenBank/DDBJ whole genome shotgun (WGS) entry which is preliminary data.</text>
</comment>
<evidence type="ECO:0000259" key="3">
    <source>
        <dbReference type="PROSITE" id="PS51352"/>
    </source>
</evidence>
<feature type="signal peptide" evidence="2">
    <location>
        <begin position="1"/>
        <end position="20"/>
    </location>
</feature>
<reference evidence="5" key="1">
    <citation type="journal article" date="2019" name="Int. J. Syst. Evol. Microbiol.">
        <title>The Global Catalogue of Microorganisms (GCM) 10K type strain sequencing project: providing services to taxonomists for standard genome sequencing and annotation.</title>
        <authorList>
            <consortium name="The Broad Institute Genomics Platform"/>
            <consortium name="The Broad Institute Genome Sequencing Center for Infectious Disease"/>
            <person name="Wu L."/>
            <person name="Ma J."/>
        </authorList>
    </citation>
    <scope>NUCLEOTIDE SEQUENCE [LARGE SCALE GENOMIC DNA]</scope>
    <source>
        <strain evidence="5">JCM 17106</strain>
    </source>
</reference>
<keyword evidence="5" id="KW-1185">Reference proteome</keyword>
<feature type="domain" description="Thioredoxin" evidence="3">
    <location>
        <begin position="4"/>
        <end position="146"/>
    </location>
</feature>
<dbReference type="SUPFAM" id="SSF52833">
    <property type="entry name" value="Thioredoxin-like"/>
    <property type="match status" value="1"/>
</dbReference>
<dbReference type="InterPro" id="IPR036249">
    <property type="entry name" value="Thioredoxin-like_sf"/>
</dbReference>
<sequence length="146" mass="16610">MKKLLLVLLLILLGTNSINAQEWFTDIEMAKKTASDESKPIILVFAGSDWCAPCIKLEKEILETTQFKKYAREKYVLLKADFPRKKKNQLSESLQQHNKQLAEAYNKSGGFPLVVVLDKNGKKIGETGYKKMTPEAYIQVLNSMIK</sequence>
<organism evidence="4 5">
    <name type="scientific">Aquimarina addita</name>
    <dbReference type="NCBI Taxonomy" id="870485"/>
    <lineage>
        <taxon>Bacteria</taxon>
        <taxon>Pseudomonadati</taxon>
        <taxon>Bacteroidota</taxon>
        <taxon>Flavobacteriia</taxon>
        <taxon>Flavobacteriales</taxon>
        <taxon>Flavobacteriaceae</taxon>
        <taxon>Aquimarina</taxon>
    </lineage>
</organism>
<dbReference type="RefSeq" id="WP_344923989.1">
    <property type="nucleotide sequence ID" value="NZ_BAABCW010000001.1"/>
</dbReference>
<keyword evidence="1 2" id="KW-0732">Signal</keyword>
<dbReference type="PANTHER" id="PTHR15337">
    <property type="entry name" value="ANTERIOR GRADIENT PROTEIN-RELATED"/>
    <property type="match status" value="1"/>
</dbReference>
<dbReference type="InterPro" id="IPR051099">
    <property type="entry name" value="AGR/TXD"/>
</dbReference>